<dbReference type="InParanoid" id="A0A059CE96"/>
<dbReference type="AlphaFoldDB" id="A0A059CE96"/>
<name>A0A059CE96_EUCGR</name>
<reference evidence="1" key="1">
    <citation type="submission" date="2013-07" db="EMBL/GenBank/DDBJ databases">
        <title>The genome of Eucalyptus grandis.</title>
        <authorList>
            <person name="Schmutz J."/>
            <person name="Hayes R."/>
            <person name="Myburg A."/>
            <person name="Tuskan G."/>
            <person name="Grattapaglia D."/>
            <person name="Rokhsar D.S."/>
        </authorList>
    </citation>
    <scope>NUCLEOTIDE SEQUENCE</scope>
    <source>
        <tissue evidence="1">Leaf extractions</tissue>
    </source>
</reference>
<sequence>MQLVGHQTCQIRHSNAYSVICANAVHATWEKEEFPSYGNYMGMRLAKLRRLFMLPCHPLSTFLFIDSCLLLEKTMLF</sequence>
<evidence type="ECO:0000313" key="1">
    <source>
        <dbReference type="EMBL" id="KCW76569.1"/>
    </source>
</evidence>
<dbReference type="EMBL" id="KK198756">
    <property type="protein sequence ID" value="KCW76569.1"/>
    <property type="molecule type" value="Genomic_DNA"/>
</dbReference>
<dbReference type="Gramene" id="KCW76569">
    <property type="protein sequence ID" value="KCW76569"/>
    <property type="gene ID" value="EUGRSUZ_D00960"/>
</dbReference>
<gene>
    <name evidence="1" type="ORF">EUGRSUZ_D00960</name>
</gene>
<organism evidence="1">
    <name type="scientific">Eucalyptus grandis</name>
    <name type="common">Flooded gum</name>
    <dbReference type="NCBI Taxonomy" id="71139"/>
    <lineage>
        <taxon>Eukaryota</taxon>
        <taxon>Viridiplantae</taxon>
        <taxon>Streptophyta</taxon>
        <taxon>Embryophyta</taxon>
        <taxon>Tracheophyta</taxon>
        <taxon>Spermatophyta</taxon>
        <taxon>Magnoliopsida</taxon>
        <taxon>eudicotyledons</taxon>
        <taxon>Gunneridae</taxon>
        <taxon>Pentapetalae</taxon>
        <taxon>rosids</taxon>
        <taxon>malvids</taxon>
        <taxon>Myrtales</taxon>
        <taxon>Myrtaceae</taxon>
        <taxon>Myrtoideae</taxon>
        <taxon>Eucalypteae</taxon>
        <taxon>Eucalyptus</taxon>
    </lineage>
</organism>
<proteinExistence type="predicted"/>
<protein>
    <submittedName>
        <fullName evidence="1">Uncharacterized protein</fullName>
    </submittedName>
</protein>
<accession>A0A059CE96</accession>